<accession>A0A1Q5UPM9</accession>
<dbReference type="Gene3D" id="3.40.50.720">
    <property type="entry name" value="NAD(P)-binding Rossmann-like Domain"/>
    <property type="match status" value="1"/>
</dbReference>
<dbReference type="Pfam" id="PF00106">
    <property type="entry name" value="adh_short"/>
    <property type="match status" value="1"/>
</dbReference>
<protein>
    <recommendedName>
        <fullName evidence="3">CENP-V/GFA domain-containing protein</fullName>
    </recommendedName>
</protein>
<evidence type="ECO:0008006" key="3">
    <source>
        <dbReference type="Google" id="ProtNLM"/>
    </source>
</evidence>
<gene>
    <name evidence="1" type="ORF">PENSUB_14042</name>
</gene>
<dbReference type="InterPro" id="IPR002347">
    <property type="entry name" value="SDR_fam"/>
</dbReference>
<dbReference type="EMBL" id="MNBE01000098">
    <property type="protein sequence ID" value="OKP14430.1"/>
    <property type="molecule type" value="Genomic_DNA"/>
</dbReference>
<organism evidence="1 2">
    <name type="scientific">Penicillium subrubescens</name>
    <dbReference type="NCBI Taxonomy" id="1316194"/>
    <lineage>
        <taxon>Eukaryota</taxon>
        <taxon>Fungi</taxon>
        <taxon>Dikarya</taxon>
        <taxon>Ascomycota</taxon>
        <taxon>Pezizomycotina</taxon>
        <taxon>Eurotiomycetes</taxon>
        <taxon>Eurotiomycetidae</taxon>
        <taxon>Eurotiales</taxon>
        <taxon>Aspergillaceae</taxon>
        <taxon>Penicillium</taxon>
    </lineage>
</organism>
<dbReference type="AlphaFoldDB" id="A0A1Q5UPM9"/>
<evidence type="ECO:0000313" key="1">
    <source>
        <dbReference type="EMBL" id="OKP14430.1"/>
    </source>
</evidence>
<dbReference type="SUPFAM" id="SSF51735">
    <property type="entry name" value="NAD(P)-binding Rossmann-fold domains"/>
    <property type="match status" value="1"/>
</dbReference>
<evidence type="ECO:0000313" key="2">
    <source>
        <dbReference type="Proteomes" id="UP000186955"/>
    </source>
</evidence>
<dbReference type="InterPro" id="IPR036291">
    <property type="entry name" value="NAD(P)-bd_dom_sf"/>
</dbReference>
<keyword evidence="2" id="KW-1185">Reference proteome</keyword>
<name>A0A1Q5UPM9_9EURO</name>
<sequence>MQYPHGFCPNCGTSVYARADEGEYAGVVAINIVVAAVRDPAHLTAQELAKLPTGEGSRIFVVKYDASIEQSAFDAVKEAIDQGVDHLDYVVANAGIANNYPFVKDVKWADILEQSR</sequence>
<reference evidence="1 2" key="1">
    <citation type="submission" date="2016-10" db="EMBL/GenBank/DDBJ databases">
        <title>Genome sequence of the ascomycete fungus Penicillium subrubescens.</title>
        <authorList>
            <person name="De Vries R.P."/>
            <person name="Peng M."/>
            <person name="Dilokpimol A."/>
            <person name="Hilden K."/>
            <person name="Makela M.R."/>
            <person name="Grigoriev I."/>
            <person name="Riley R."/>
            <person name="Granchi Z."/>
        </authorList>
    </citation>
    <scope>NUCLEOTIDE SEQUENCE [LARGE SCALE GENOMIC DNA]</scope>
    <source>
        <strain evidence="1 2">CBS 132785</strain>
    </source>
</reference>
<comment type="caution">
    <text evidence="1">The sequence shown here is derived from an EMBL/GenBank/DDBJ whole genome shotgun (WGS) entry which is preliminary data.</text>
</comment>
<dbReference type="Proteomes" id="UP000186955">
    <property type="component" value="Unassembled WGS sequence"/>
</dbReference>
<proteinExistence type="predicted"/>